<feature type="compositionally biased region" description="Polar residues" evidence="1">
    <location>
        <begin position="25"/>
        <end position="38"/>
    </location>
</feature>
<feature type="compositionally biased region" description="Basic residues" evidence="1">
    <location>
        <begin position="222"/>
        <end position="234"/>
    </location>
</feature>
<accession>A0ABD0S443</accession>
<feature type="compositionally biased region" description="Basic and acidic residues" evidence="1">
    <location>
        <begin position="43"/>
        <end position="65"/>
    </location>
</feature>
<organism evidence="2 3">
    <name type="scientific">Loxostege sticticalis</name>
    <name type="common">Beet webworm moth</name>
    <dbReference type="NCBI Taxonomy" id="481309"/>
    <lineage>
        <taxon>Eukaryota</taxon>
        <taxon>Metazoa</taxon>
        <taxon>Ecdysozoa</taxon>
        <taxon>Arthropoda</taxon>
        <taxon>Hexapoda</taxon>
        <taxon>Insecta</taxon>
        <taxon>Pterygota</taxon>
        <taxon>Neoptera</taxon>
        <taxon>Endopterygota</taxon>
        <taxon>Lepidoptera</taxon>
        <taxon>Glossata</taxon>
        <taxon>Ditrysia</taxon>
        <taxon>Pyraloidea</taxon>
        <taxon>Crambidae</taxon>
        <taxon>Pyraustinae</taxon>
        <taxon>Loxostege</taxon>
    </lineage>
</organism>
<feature type="region of interest" description="Disordered" evidence="1">
    <location>
        <begin position="24"/>
        <end position="75"/>
    </location>
</feature>
<name>A0ABD0S443_LOXSC</name>
<sequence>MDSEKFDEIADKIASKAVEKFSKLKNVNTETVSDPNVESNDDPAYRGAEDKIKDPNISDPNHDNSEAEESTTQRYVGKIDNEAFMKKESADAAKHLSLKFKYFKKISPSKKSKEIKEKPVLDTEDVNPSRERNDYEEAENNQSEQKVSETKVKEPESDIETTTTIKTDGNYISTKVNKKKKKKTEKLTTPQDKDGKESSREKESQIEMEDKSNAASEQKEITKKKRSERKKSRAKYKDRSVEVNNEGSFEHAIKLNKDDDTKHSEEKSDAEYRARKPAYEYLKLPDPDLLTTAKSVDNVEKTTLKLRLKDKIKFSKVTVKQKETNSSKPTHPPAPILVREEGNTLYTQERSPDYEEYHNEISRIQSDLKNRASIL</sequence>
<feature type="compositionally biased region" description="Basic and acidic residues" evidence="1">
    <location>
        <begin position="111"/>
        <end position="135"/>
    </location>
</feature>
<feature type="region of interest" description="Disordered" evidence="1">
    <location>
        <begin position="108"/>
        <end position="273"/>
    </location>
</feature>
<feature type="region of interest" description="Disordered" evidence="1">
    <location>
        <begin position="319"/>
        <end position="356"/>
    </location>
</feature>
<evidence type="ECO:0000313" key="3">
    <source>
        <dbReference type="Proteomes" id="UP001549921"/>
    </source>
</evidence>
<proteinExistence type="predicted"/>
<dbReference type="AlphaFoldDB" id="A0ABD0S443"/>
<dbReference type="Proteomes" id="UP001549921">
    <property type="component" value="Unassembled WGS sequence"/>
</dbReference>
<dbReference type="EMBL" id="JBEDNZ010000030">
    <property type="protein sequence ID" value="KAL0808807.1"/>
    <property type="molecule type" value="Genomic_DNA"/>
</dbReference>
<reference evidence="2 3" key="1">
    <citation type="submission" date="2024-06" db="EMBL/GenBank/DDBJ databases">
        <title>A chromosome-level genome assembly of beet webworm, Loxostege sticticalis.</title>
        <authorList>
            <person name="Zhang Y."/>
        </authorList>
    </citation>
    <scope>NUCLEOTIDE SEQUENCE [LARGE SCALE GENOMIC DNA]</scope>
    <source>
        <strain evidence="2">AQ028</strain>
        <tissue evidence="2">Male pupae</tissue>
    </source>
</reference>
<evidence type="ECO:0000256" key="1">
    <source>
        <dbReference type="SAM" id="MobiDB-lite"/>
    </source>
</evidence>
<feature type="compositionally biased region" description="Basic and acidic residues" evidence="1">
    <location>
        <begin position="191"/>
        <end position="221"/>
    </location>
</feature>
<evidence type="ECO:0000313" key="2">
    <source>
        <dbReference type="EMBL" id="KAL0808807.1"/>
    </source>
</evidence>
<feature type="compositionally biased region" description="Basic and acidic residues" evidence="1">
    <location>
        <begin position="248"/>
        <end position="273"/>
    </location>
</feature>
<feature type="compositionally biased region" description="Polar residues" evidence="1">
    <location>
        <begin position="160"/>
        <end position="173"/>
    </location>
</feature>
<comment type="caution">
    <text evidence="2">The sequence shown here is derived from an EMBL/GenBank/DDBJ whole genome shotgun (WGS) entry which is preliminary data.</text>
</comment>
<protein>
    <submittedName>
        <fullName evidence="2">Uncharacterized protein</fullName>
    </submittedName>
</protein>
<feature type="compositionally biased region" description="Basic and acidic residues" evidence="1">
    <location>
        <begin position="146"/>
        <end position="156"/>
    </location>
</feature>
<gene>
    <name evidence="2" type="ORF">ABMA28_012485</name>
</gene>